<organism evidence="1 2">
    <name type="scientific">Pseudomonas cavernicola</name>
    <dbReference type="NCBI Taxonomy" id="2320866"/>
    <lineage>
        <taxon>Bacteria</taxon>
        <taxon>Pseudomonadati</taxon>
        <taxon>Pseudomonadota</taxon>
        <taxon>Gammaproteobacteria</taxon>
        <taxon>Pseudomonadales</taxon>
        <taxon>Pseudomonadaceae</taxon>
        <taxon>Pseudomonas</taxon>
    </lineage>
</organism>
<keyword evidence="2" id="KW-1185">Reference proteome</keyword>
<dbReference type="EMBL" id="QYUR01000002">
    <property type="protein sequence ID" value="RJG14356.1"/>
    <property type="molecule type" value="Genomic_DNA"/>
</dbReference>
<gene>
    <name evidence="1" type="ORF">D3879_06460</name>
</gene>
<keyword evidence="1" id="KW-0238">DNA-binding</keyword>
<dbReference type="OrthoDB" id="6938975at2"/>
<dbReference type="AlphaFoldDB" id="A0A418XPJ6"/>
<evidence type="ECO:0000313" key="1">
    <source>
        <dbReference type="EMBL" id="RJG14356.1"/>
    </source>
</evidence>
<protein>
    <submittedName>
        <fullName evidence="1">AbrB/MazE/SpoVT family DNA-binding domain-containing protein</fullName>
    </submittedName>
</protein>
<dbReference type="GO" id="GO:0003677">
    <property type="term" value="F:DNA binding"/>
    <property type="evidence" value="ECO:0007669"/>
    <property type="project" value="UniProtKB-KW"/>
</dbReference>
<proteinExistence type="predicted"/>
<dbReference type="Proteomes" id="UP000284021">
    <property type="component" value="Unassembled WGS sequence"/>
</dbReference>
<evidence type="ECO:0000313" key="2">
    <source>
        <dbReference type="Proteomes" id="UP000284021"/>
    </source>
</evidence>
<reference evidence="1 2" key="1">
    <citation type="submission" date="2018-09" db="EMBL/GenBank/DDBJ databases">
        <authorList>
            <person name="Zhu H."/>
        </authorList>
    </citation>
    <scope>NUCLEOTIDE SEQUENCE [LARGE SCALE GENOMIC DNA]</scope>
    <source>
        <strain evidence="1 2">K1S02-6</strain>
    </source>
</reference>
<comment type="caution">
    <text evidence="1">The sequence shown here is derived from an EMBL/GenBank/DDBJ whole genome shotgun (WGS) entry which is preliminary data.</text>
</comment>
<sequence>MVESRSWLVTCQDAGDGSGDLMLILPDEFMAESGWSIGEELNFEQQEDGSWRVSKMEKNVSI</sequence>
<accession>A0A418XPJ6</accession>
<name>A0A418XPJ6_9PSED</name>